<protein>
    <submittedName>
        <fullName evidence="3">NADH-FMN oxidoreductase RutF, flavin reductase (DIM6/NTAB) family</fullName>
    </submittedName>
</protein>
<accession>A0A1H1HWM3</accession>
<dbReference type="KEGG" id="acry:AC20117_23045"/>
<dbReference type="Gene3D" id="2.30.110.10">
    <property type="entry name" value="Electron Transport, Fmn-binding Protein, Chain A"/>
    <property type="match status" value="1"/>
</dbReference>
<dbReference type="SUPFAM" id="SSF50475">
    <property type="entry name" value="FMN-binding split barrel"/>
    <property type="match status" value="1"/>
</dbReference>
<dbReference type="STRING" id="37928.SAMN04489742_4738"/>
<keyword evidence="1" id="KW-0560">Oxidoreductase</keyword>
<proteinExistence type="predicted"/>
<dbReference type="GO" id="GO:0010181">
    <property type="term" value="F:FMN binding"/>
    <property type="evidence" value="ECO:0007669"/>
    <property type="project" value="InterPro"/>
</dbReference>
<dbReference type="Pfam" id="PF01613">
    <property type="entry name" value="Flavin_Reduct"/>
    <property type="match status" value="1"/>
</dbReference>
<evidence type="ECO:0000259" key="2">
    <source>
        <dbReference type="SMART" id="SM00903"/>
    </source>
</evidence>
<name>A0A1H1HWM3_9MICC</name>
<gene>
    <name evidence="3" type="ORF">SAMN04489742_4738</name>
</gene>
<evidence type="ECO:0000313" key="3">
    <source>
        <dbReference type="EMBL" id="SDR29841.1"/>
    </source>
</evidence>
<dbReference type="PANTHER" id="PTHR30466:SF1">
    <property type="entry name" value="FMN REDUCTASE (NADH) RUTF"/>
    <property type="match status" value="1"/>
</dbReference>
<dbReference type="RefSeq" id="WP_074703522.1">
    <property type="nucleotide sequence ID" value="NZ_CP018865.1"/>
</dbReference>
<dbReference type="InterPro" id="IPR002563">
    <property type="entry name" value="Flavin_Rdtase-like_dom"/>
</dbReference>
<evidence type="ECO:0000313" key="4">
    <source>
        <dbReference type="Proteomes" id="UP000181917"/>
    </source>
</evidence>
<organism evidence="3 4">
    <name type="scientific">Crystallibacter crystallopoietes</name>
    <dbReference type="NCBI Taxonomy" id="37928"/>
    <lineage>
        <taxon>Bacteria</taxon>
        <taxon>Bacillati</taxon>
        <taxon>Actinomycetota</taxon>
        <taxon>Actinomycetes</taxon>
        <taxon>Micrococcales</taxon>
        <taxon>Micrococcaceae</taxon>
        <taxon>Crystallibacter</taxon>
    </lineage>
</organism>
<dbReference type="InterPro" id="IPR012349">
    <property type="entry name" value="Split_barrel_FMN-bd"/>
</dbReference>
<dbReference type="PANTHER" id="PTHR30466">
    <property type="entry name" value="FLAVIN REDUCTASE"/>
    <property type="match status" value="1"/>
</dbReference>
<evidence type="ECO:0000256" key="1">
    <source>
        <dbReference type="ARBA" id="ARBA00023002"/>
    </source>
</evidence>
<dbReference type="SMART" id="SM00903">
    <property type="entry name" value="Flavin_Reduct"/>
    <property type="match status" value="1"/>
</dbReference>
<dbReference type="Proteomes" id="UP000181917">
    <property type="component" value="Unassembled WGS sequence"/>
</dbReference>
<dbReference type="EMBL" id="FNKH01000003">
    <property type="protein sequence ID" value="SDR29841.1"/>
    <property type="molecule type" value="Genomic_DNA"/>
</dbReference>
<keyword evidence="4" id="KW-1185">Reference proteome</keyword>
<dbReference type="AlphaFoldDB" id="A0A1H1HWM3"/>
<feature type="domain" description="Flavin reductase like" evidence="2">
    <location>
        <begin position="22"/>
        <end position="166"/>
    </location>
</feature>
<dbReference type="GO" id="GO:0042602">
    <property type="term" value="F:riboflavin reductase (NADPH) activity"/>
    <property type="evidence" value="ECO:0007669"/>
    <property type="project" value="TreeGrafter"/>
</dbReference>
<dbReference type="InterPro" id="IPR050268">
    <property type="entry name" value="NADH-dep_flavin_reductase"/>
</dbReference>
<sequence>MTQLFETRPPETVNPHAFRAAMADLPAAVSIVTTMAADGTPRGATVSAVSSLSMTPPLVLVCLDAASETLAAMAPGRGFVIHITADGQQQTVLAFAQKGPEKFEQVAWRLSTSGQPRLPGAALALDCMVSDLLPGGDHTIVVGRVVEIDHDQDRQPIVYHRRQMLASPAR</sequence>
<reference evidence="3 4" key="1">
    <citation type="submission" date="2016-10" db="EMBL/GenBank/DDBJ databases">
        <authorList>
            <person name="de Groot N.N."/>
        </authorList>
    </citation>
    <scope>NUCLEOTIDE SEQUENCE [LARGE SCALE GENOMIC DNA]</scope>
    <source>
        <strain evidence="3 4">DSM 20117</strain>
    </source>
</reference>